<dbReference type="InterPro" id="IPR049363">
    <property type="entry name" value="RMI1_N"/>
</dbReference>
<dbReference type="STRING" id="1196081.A0A364L8T0"/>
<dbReference type="EMBL" id="MIKG01000018">
    <property type="protein sequence ID" value="RAO72183.1"/>
    <property type="molecule type" value="Genomic_DNA"/>
</dbReference>
<dbReference type="Proteomes" id="UP000249363">
    <property type="component" value="Unassembled WGS sequence"/>
</dbReference>
<dbReference type="RefSeq" id="XP_040736697.1">
    <property type="nucleotide sequence ID" value="XM_040880973.1"/>
</dbReference>
<name>A0A364L8T0_TALAM</name>
<keyword evidence="7" id="KW-1185">Reference proteome</keyword>
<feature type="domain" description="RecQ mediated genome instability protein 1 OB-fold" evidence="4">
    <location>
        <begin position="70"/>
        <end position="227"/>
    </location>
</feature>
<dbReference type="PANTHER" id="PTHR14790:SF15">
    <property type="entry name" value="RECQ-MEDIATED GENOME INSTABILITY PROTEIN 1"/>
    <property type="match status" value="1"/>
</dbReference>
<feature type="region of interest" description="Disordered" evidence="3">
    <location>
        <begin position="129"/>
        <end position="156"/>
    </location>
</feature>
<evidence type="ECO:0000256" key="1">
    <source>
        <dbReference type="ARBA" id="ARBA00006395"/>
    </source>
</evidence>
<dbReference type="OrthoDB" id="341511at2759"/>
<dbReference type="GeneID" id="63797409"/>
<dbReference type="AlphaFoldDB" id="A0A364L8T0"/>
<evidence type="ECO:0000313" key="7">
    <source>
        <dbReference type="Proteomes" id="UP000249363"/>
    </source>
</evidence>
<evidence type="ECO:0000313" key="6">
    <source>
        <dbReference type="EMBL" id="RAO72183.1"/>
    </source>
</evidence>
<evidence type="ECO:0000256" key="2">
    <source>
        <dbReference type="ARBA" id="ARBA00018987"/>
    </source>
</evidence>
<dbReference type="GO" id="GO:0016604">
    <property type="term" value="C:nuclear body"/>
    <property type="evidence" value="ECO:0007669"/>
    <property type="project" value="TreeGrafter"/>
</dbReference>
<organism evidence="6 7">
    <name type="scientific">Talaromyces amestolkiae</name>
    <dbReference type="NCBI Taxonomy" id="1196081"/>
    <lineage>
        <taxon>Eukaryota</taxon>
        <taxon>Fungi</taxon>
        <taxon>Dikarya</taxon>
        <taxon>Ascomycota</taxon>
        <taxon>Pezizomycotina</taxon>
        <taxon>Eurotiomycetes</taxon>
        <taxon>Eurotiomycetidae</taxon>
        <taxon>Eurotiales</taxon>
        <taxon>Trichocomaceae</taxon>
        <taxon>Talaromyces</taxon>
        <taxon>Talaromyces sect. Talaromyces</taxon>
    </lineage>
</organism>
<sequence>MSSTEEHIKAQLLNTKALPVSTAWISNFLASISQNQQRAPASALAQTALFRILTTDFTKTLSTSTPSTMLPRDISDPSIKERRLSGSVPVQVLDIEDIGSSMWSQVEKIEQVERGETIRGREIVRNVNVDDADNANEGTANNASRSTGNTTSNGPHRLILQDAAGTKVVAVEYKDINGISIEKLSIGAKLVLKDIIVARGMALLTPETVVLLGGKIEAWDTTWRQKRKEVLLAKIEALYAEQNGTAANGDALEEQI</sequence>
<dbReference type="Gene3D" id="2.40.50.770">
    <property type="entry name" value="RecQ-mediated genome instability protein Rmi1, C-terminal domain"/>
    <property type="match status" value="1"/>
</dbReference>
<dbReference type="Pfam" id="PF08585">
    <property type="entry name" value="RMI1_N_C"/>
    <property type="match status" value="1"/>
</dbReference>
<dbReference type="InterPro" id="IPR013894">
    <property type="entry name" value="RMI1_OB"/>
</dbReference>
<accession>A0A364L8T0</accession>
<feature type="domain" description="RMI1 N-terminal" evidence="5">
    <location>
        <begin position="12"/>
        <end position="60"/>
    </location>
</feature>
<dbReference type="GO" id="GO:0000724">
    <property type="term" value="P:double-strand break repair via homologous recombination"/>
    <property type="evidence" value="ECO:0007669"/>
    <property type="project" value="TreeGrafter"/>
</dbReference>
<evidence type="ECO:0000259" key="4">
    <source>
        <dbReference type="Pfam" id="PF08585"/>
    </source>
</evidence>
<gene>
    <name evidence="6" type="ORF">BHQ10_008195</name>
</gene>
<dbReference type="InterPro" id="IPR042470">
    <property type="entry name" value="RMI1_N_C_sf"/>
</dbReference>
<feature type="compositionally biased region" description="Polar residues" evidence="3">
    <location>
        <begin position="137"/>
        <end position="154"/>
    </location>
</feature>
<protein>
    <recommendedName>
        <fullName evidence="2">RecQ-mediated genome instability protein 1</fullName>
    </recommendedName>
</protein>
<evidence type="ECO:0000256" key="3">
    <source>
        <dbReference type="SAM" id="MobiDB-lite"/>
    </source>
</evidence>
<proteinExistence type="inferred from homology"/>
<dbReference type="GO" id="GO:0000712">
    <property type="term" value="P:resolution of meiotic recombination intermediates"/>
    <property type="evidence" value="ECO:0007669"/>
    <property type="project" value="TreeGrafter"/>
</dbReference>
<comment type="caution">
    <text evidence="6">The sequence shown here is derived from an EMBL/GenBank/DDBJ whole genome shotgun (WGS) entry which is preliminary data.</text>
</comment>
<comment type="similarity">
    <text evidence="1">Belongs to the RMI1 family.</text>
</comment>
<reference evidence="6 7" key="1">
    <citation type="journal article" date="2017" name="Biotechnol. Biofuels">
        <title>Differential beta-glucosidase expression as a function of carbon source availability in Talaromyces amestolkiae: a genomic and proteomic approach.</title>
        <authorList>
            <person name="de Eugenio L.I."/>
            <person name="Mendez-Liter J.A."/>
            <person name="Nieto-Dominguez M."/>
            <person name="Alonso L."/>
            <person name="Gil-Munoz J."/>
            <person name="Barriuso J."/>
            <person name="Prieto A."/>
            <person name="Martinez M.J."/>
        </authorList>
    </citation>
    <scope>NUCLEOTIDE SEQUENCE [LARGE SCALE GENOMIC DNA]</scope>
    <source>
        <strain evidence="6 7">CIB</strain>
    </source>
</reference>
<dbReference type="GO" id="GO:0031422">
    <property type="term" value="C:RecQ family helicase-topoisomerase III complex"/>
    <property type="evidence" value="ECO:0007669"/>
    <property type="project" value="TreeGrafter"/>
</dbReference>
<evidence type="ECO:0000259" key="5">
    <source>
        <dbReference type="Pfam" id="PF21000"/>
    </source>
</evidence>
<dbReference type="SMART" id="SM01161">
    <property type="entry name" value="DUF1767"/>
    <property type="match status" value="1"/>
</dbReference>
<dbReference type="PANTHER" id="PTHR14790">
    <property type="entry name" value="RECQ-MEDIATED GENOME INSTABILITY PROTEIN 1 RMI1"/>
    <property type="match status" value="1"/>
</dbReference>
<dbReference type="Pfam" id="PF21000">
    <property type="entry name" value="RMI1_N_N"/>
    <property type="match status" value="1"/>
</dbReference>